<evidence type="ECO:0000313" key="2">
    <source>
        <dbReference type="Proteomes" id="UP000220106"/>
    </source>
</evidence>
<dbReference type="EMBL" id="NUEQ01000011">
    <property type="protein sequence ID" value="PEJ35992.1"/>
    <property type="molecule type" value="Genomic_DNA"/>
</dbReference>
<reference evidence="1 2" key="1">
    <citation type="submission" date="2017-09" db="EMBL/GenBank/DDBJ databases">
        <title>Large-scale bioinformatics analysis of Bacillus genomes uncovers conserved roles of natural products in bacterial physiology.</title>
        <authorList>
            <consortium name="Agbiome Team Llc"/>
            <person name="Bleich R.M."/>
            <person name="Kirk G.J."/>
            <person name="Santa Maria K.C."/>
            <person name="Allen S.E."/>
            <person name="Farag S."/>
            <person name="Shank E.A."/>
            <person name="Bowers A."/>
        </authorList>
    </citation>
    <scope>NUCLEOTIDE SEQUENCE [LARGE SCALE GENOMIC DNA]</scope>
    <source>
        <strain evidence="1 2">AFS003229</strain>
    </source>
</reference>
<protein>
    <recommendedName>
        <fullName evidence="3">Transposase</fullName>
    </recommendedName>
</protein>
<accession>A0AAX0S701</accession>
<gene>
    <name evidence="1" type="ORF">CN689_06000</name>
</gene>
<dbReference type="AlphaFoldDB" id="A0AAX0S701"/>
<name>A0AAX0S701_9BACI</name>
<evidence type="ECO:0000313" key="1">
    <source>
        <dbReference type="EMBL" id="PEJ35992.1"/>
    </source>
</evidence>
<sequence length="61" mass="6864">MAGLNLRFKPEPQACPASYAGARVKSLFGKGNLITGRKKHMSFLKTFLIGIFMHPDLMRNR</sequence>
<evidence type="ECO:0008006" key="3">
    <source>
        <dbReference type="Google" id="ProtNLM"/>
    </source>
</evidence>
<proteinExistence type="predicted"/>
<organism evidence="1 2">
    <name type="scientific">Peribacillus butanolivorans</name>
    <dbReference type="NCBI Taxonomy" id="421767"/>
    <lineage>
        <taxon>Bacteria</taxon>
        <taxon>Bacillati</taxon>
        <taxon>Bacillota</taxon>
        <taxon>Bacilli</taxon>
        <taxon>Bacillales</taxon>
        <taxon>Bacillaceae</taxon>
        <taxon>Peribacillus</taxon>
    </lineage>
</organism>
<comment type="caution">
    <text evidence="1">The sequence shown here is derived from an EMBL/GenBank/DDBJ whole genome shotgun (WGS) entry which is preliminary data.</text>
</comment>
<dbReference type="Proteomes" id="UP000220106">
    <property type="component" value="Unassembled WGS sequence"/>
</dbReference>